<comment type="caution">
    <text evidence="2">The sequence shown here is derived from an EMBL/GenBank/DDBJ whole genome shotgun (WGS) entry which is preliminary data.</text>
</comment>
<evidence type="ECO:0008006" key="4">
    <source>
        <dbReference type="Google" id="ProtNLM"/>
    </source>
</evidence>
<sequence length="503" mass="54159">MRSALASLALLAAAAPAHADWHKASSRHFTVYSEGTPAAVAELANRLETLDGTMRFLTGIPDTPESAANPVTVYVVDDLSDIHRLARDSSTAGFYIPRAAGAVAFTPRRGDGGGKFALTPQIVLFHEYAHHFTLSNSSVAYPAWLSEGLAEFYSTASIDGEAVLVGHAANHRAYSIGAAMGAPMIALFDPGRRTGYDLMNQIYGRGWAFTHYLLTDSERRKQLQNYLIKFNSGVPSVKAAQDSFGDLSALDRTLEKYVRGKLSGFSILRSRLAPVKVDLRPLTPGEAALVEMRMVSTRGVTEKEAKALYARAEKAARPYAADPVAQGWLAEMAYDTGRLDEAEAAADRALAADPRSVQALLYKAQVRLRRAADAAATDPKVWAEARSWIVKANRVNPDGAAALQLFYDSFDMAKVKPSASAVAGLHRALELAPQDPGLRFRSVRQHLADGKVAEAKRALRPLAYNPHAPADNPAARLIAMLDSGVAGPAALDAIAKEDRAKKE</sequence>
<dbReference type="SUPFAM" id="SSF48452">
    <property type="entry name" value="TPR-like"/>
    <property type="match status" value="1"/>
</dbReference>
<dbReference type="EMBL" id="NSLI01000002">
    <property type="protein sequence ID" value="PAX08803.1"/>
    <property type="molecule type" value="Genomic_DNA"/>
</dbReference>
<protein>
    <recommendedName>
        <fullName evidence="4">DUF1570 domain-containing protein</fullName>
    </recommendedName>
</protein>
<evidence type="ECO:0000313" key="2">
    <source>
        <dbReference type="EMBL" id="PAX08803.1"/>
    </source>
</evidence>
<reference evidence="3" key="1">
    <citation type="submission" date="2017-09" db="EMBL/GenBank/DDBJ databases">
        <authorList>
            <person name="Feng G."/>
            <person name="Zhu H."/>
        </authorList>
    </citation>
    <scope>NUCLEOTIDE SEQUENCE [LARGE SCALE GENOMIC DNA]</scope>
    <source>
        <strain evidence="3">1PNM-20</strain>
    </source>
</reference>
<name>A0A2A2SHV1_9SPHN</name>
<dbReference type="AlphaFoldDB" id="A0A2A2SHV1"/>
<evidence type="ECO:0000256" key="1">
    <source>
        <dbReference type="SAM" id="SignalP"/>
    </source>
</evidence>
<gene>
    <name evidence="2" type="ORF">CKY28_05445</name>
</gene>
<dbReference type="Proteomes" id="UP000218151">
    <property type="component" value="Unassembled WGS sequence"/>
</dbReference>
<proteinExistence type="predicted"/>
<accession>A0A2A2SHV1</accession>
<feature type="chain" id="PRO_5012765207" description="DUF1570 domain-containing protein" evidence="1">
    <location>
        <begin position="20"/>
        <end position="503"/>
    </location>
</feature>
<keyword evidence="3" id="KW-1185">Reference proteome</keyword>
<feature type="signal peptide" evidence="1">
    <location>
        <begin position="1"/>
        <end position="19"/>
    </location>
</feature>
<keyword evidence="1" id="KW-0732">Signal</keyword>
<dbReference type="InterPro" id="IPR011990">
    <property type="entry name" value="TPR-like_helical_dom_sf"/>
</dbReference>
<dbReference type="RefSeq" id="WP_095997314.1">
    <property type="nucleotide sequence ID" value="NZ_NSLI01000002.1"/>
</dbReference>
<dbReference type="OrthoDB" id="5523615at2"/>
<evidence type="ECO:0000313" key="3">
    <source>
        <dbReference type="Proteomes" id="UP000218151"/>
    </source>
</evidence>
<dbReference type="Gene3D" id="1.25.40.10">
    <property type="entry name" value="Tetratricopeptide repeat domain"/>
    <property type="match status" value="1"/>
</dbReference>
<organism evidence="2 3">
    <name type="scientific">Sphingomonas lenta</name>
    <dbReference type="NCBI Taxonomy" id="1141887"/>
    <lineage>
        <taxon>Bacteria</taxon>
        <taxon>Pseudomonadati</taxon>
        <taxon>Pseudomonadota</taxon>
        <taxon>Alphaproteobacteria</taxon>
        <taxon>Sphingomonadales</taxon>
        <taxon>Sphingomonadaceae</taxon>
        <taxon>Sphingomonas</taxon>
    </lineage>
</organism>